<evidence type="ECO:0000256" key="3">
    <source>
        <dbReference type="ARBA" id="ARBA00022737"/>
    </source>
</evidence>
<feature type="domain" description="NB-ARC" evidence="8">
    <location>
        <begin position="38"/>
        <end position="198"/>
    </location>
</feature>
<evidence type="ECO:0000313" key="10">
    <source>
        <dbReference type="Proteomes" id="UP001187471"/>
    </source>
</evidence>
<feature type="compositionally biased region" description="Polar residues" evidence="7">
    <location>
        <begin position="1010"/>
        <end position="1030"/>
    </location>
</feature>
<dbReference type="InterPro" id="IPR032675">
    <property type="entry name" value="LRR_dom_sf"/>
</dbReference>
<keyword evidence="5" id="KW-0611">Plant defense</keyword>
<gene>
    <name evidence="9" type="ORF">RJ640_018449</name>
</gene>
<evidence type="ECO:0000256" key="2">
    <source>
        <dbReference type="ARBA" id="ARBA00022614"/>
    </source>
</evidence>
<dbReference type="InterPro" id="IPR003591">
    <property type="entry name" value="Leu-rich_rpt_typical-subtyp"/>
</dbReference>
<dbReference type="Gene3D" id="3.40.50.300">
    <property type="entry name" value="P-loop containing nucleotide triphosphate hydrolases"/>
    <property type="match status" value="1"/>
</dbReference>
<evidence type="ECO:0000256" key="1">
    <source>
        <dbReference type="ARBA" id="ARBA00008894"/>
    </source>
</evidence>
<reference evidence="9" key="1">
    <citation type="submission" date="2022-12" db="EMBL/GenBank/DDBJ databases">
        <title>Draft genome assemblies for two species of Escallonia (Escalloniales).</title>
        <authorList>
            <person name="Chanderbali A."/>
            <person name="Dervinis C."/>
            <person name="Anghel I."/>
            <person name="Soltis D."/>
            <person name="Soltis P."/>
            <person name="Zapata F."/>
        </authorList>
    </citation>
    <scope>NUCLEOTIDE SEQUENCE</scope>
    <source>
        <strain evidence="9">UCBG92.1500</strain>
        <tissue evidence="9">Leaf</tissue>
    </source>
</reference>
<dbReference type="InterPro" id="IPR001611">
    <property type="entry name" value="Leu-rich_rpt"/>
</dbReference>
<evidence type="ECO:0000256" key="7">
    <source>
        <dbReference type="SAM" id="MobiDB-lite"/>
    </source>
</evidence>
<dbReference type="AlphaFoldDB" id="A0AA88QY90"/>
<comment type="caution">
    <text evidence="9">The sequence shown here is derived from an EMBL/GenBank/DDBJ whole genome shotgun (WGS) entry which is preliminary data.</text>
</comment>
<evidence type="ECO:0000259" key="8">
    <source>
        <dbReference type="Pfam" id="PF00931"/>
    </source>
</evidence>
<keyword evidence="10" id="KW-1185">Reference proteome</keyword>
<dbReference type="InterPro" id="IPR050905">
    <property type="entry name" value="Plant_NBS-LRR"/>
</dbReference>
<keyword evidence="4" id="KW-0547">Nucleotide-binding</keyword>
<feature type="compositionally biased region" description="Polar residues" evidence="7">
    <location>
        <begin position="808"/>
        <end position="821"/>
    </location>
</feature>
<dbReference type="InterPro" id="IPR002182">
    <property type="entry name" value="NB-ARC"/>
</dbReference>
<keyword evidence="6" id="KW-0067">ATP-binding</keyword>
<evidence type="ECO:0000256" key="6">
    <source>
        <dbReference type="ARBA" id="ARBA00022840"/>
    </source>
</evidence>
<dbReference type="PRINTS" id="PR00364">
    <property type="entry name" value="DISEASERSIST"/>
</dbReference>
<evidence type="ECO:0000256" key="4">
    <source>
        <dbReference type="ARBA" id="ARBA00022741"/>
    </source>
</evidence>
<organism evidence="9 10">
    <name type="scientific">Escallonia rubra</name>
    <dbReference type="NCBI Taxonomy" id="112253"/>
    <lineage>
        <taxon>Eukaryota</taxon>
        <taxon>Viridiplantae</taxon>
        <taxon>Streptophyta</taxon>
        <taxon>Embryophyta</taxon>
        <taxon>Tracheophyta</taxon>
        <taxon>Spermatophyta</taxon>
        <taxon>Magnoliopsida</taxon>
        <taxon>eudicotyledons</taxon>
        <taxon>Gunneridae</taxon>
        <taxon>Pentapetalae</taxon>
        <taxon>asterids</taxon>
        <taxon>campanulids</taxon>
        <taxon>Escalloniales</taxon>
        <taxon>Escalloniaceae</taxon>
        <taxon>Escallonia</taxon>
    </lineage>
</organism>
<proteinExistence type="inferred from homology"/>
<dbReference type="GO" id="GO:0006952">
    <property type="term" value="P:defense response"/>
    <property type="evidence" value="ECO:0007669"/>
    <property type="project" value="UniProtKB-KW"/>
</dbReference>
<dbReference type="GO" id="GO:0043531">
    <property type="term" value="F:ADP binding"/>
    <property type="evidence" value="ECO:0007669"/>
    <property type="project" value="InterPro"/>
</dbReference>
<dbReference type="SMART" id="SM00369">
    <property type="entry name" value="LRR_TYP"/>
    <property type="match status" value="2"/>
</dbReference>
<feature type="region of interest" description="Disordered" evidence="7">
    <location>
        <begin position="808"/>
        <end position="832"/>
    </location>
</feature>
<dbReference type="SUPFAM" id="SSF52540">
    <property type="entry name" value="P-loop containing nucleoside triphosphate hydrolases"/>
    <property type="match status" value="1"/>
</dbReference>
<dbReference type="InterPro" id="IPR027417">
    <property type="entry name" value="P-loop_NTPase"/>
</dbReference>
<dbReference type="PANTHER" id="PTHR33463:SF143">
    <property type="entry name" value="NB-ARC DOMAIN-CONTAINING PROTEIN"/>
    <property type="match status" value="1"/>
</dbReference>
<dbReference type="Pfam" id="PF00931">
    <property type="entry name" value="NB-ARC"/>
    <property type="match status" value="1"/>
</dbReference>
<keyword evidence="3" id="KW-0677">Repeat</keyword>
<dbReference type="PANTHER" id="PTHR33463">
    <property type="entry name" value="NB-ARC DOMAIN-CONTAINING PROTEIN-RELATED"/>
    <property type="match status" value="1"/>
</dbReference>
<keyword evidence="2" id="KW-0433">Leucine-rich repeat</keyword>
<dbReference type="Gene3D" id="3.80.10.10">
    <property type="entry name" value="Ribonuclease Inhibitor"/>
    <property type="match status" value="1"/>
</dbReference>
<dbReference type="GO" id="GO:0005524">
    <property type="term" value="F:ATP binding"/>
    <property type="evidence" value="ECO:0007669"/>
    <property type="project" value="UniProtKB-KW"/>
</dbReference>
<feature type="region of interest" description="Disordered" evidence="7">
    <location>
        <begin position="995"/>
        <end position="1040"/>
    </location>
</feature>
<dbReference type="EMBL" id="JAVXUO010001766">
    <property type="protein sequence ID" value="KAK2979369.1"/>
    <property type="molecule type" value="Genomic_DNA"/>
</dbReference>
<dbReference type="Proteomes" id="UP001187471">
    <property type="component" value="Unassembled WGS sequence"/>
</dbReference>
<dbReference type="Pfam" id="PF13855">
    <property type="entry name" value="LRR_8"/>
    <property type="match status" value="1"/>
</dbReference>
<dbReference type="SUPFAM" id="SSF52058">
    <property type="entry name" value="L domain-like"/>
    <property type="match status" value="1"/>
</dbReference>
<evidence type="ECO:0000256" key="5">
    <source>
        <dbReference type="ARBA" id="ARBA00022821"/>
    </source>
</evidence>
<feature type="region of interest" description="Disordered" evidence="7">
    <location>
        <begin position="760"/>
        <end position="780"/>
    </location>
</feature>
<accession>A0AA88QY90</accession>
<name>A0AA88QY90_9ASTE</name>
<sequence length="1040" mass="115014">MTTKRKGLSERGIMGAVRKILGKSAPKVNAKRSIVNTVNKILGHAKCTSVGKIGIYGVGGIGKTSVLKALIDCHEVKNTFDTIILLTVSRLWTGRNIQDEIARHLLISLAGSEYDDHAATELLTELTSRKFLLLLDDVREQIDLDAIGVPSKNKKSGSKVVLAARDIDICHAMAVDKAIKMEFLSAEESWTLFHDQVGGNFNSFPHIQPLERETQTNVIRQLKFGYDQLNGADAKDCFLFSALYQEGQGIKASELIKHCIQEGFISGHLADACQRGGDIVESLLDADLLETTDDGLTVTMHDVIRDLALWIISTKPEDSQFMVNKGVKVTWPENKELSVLCGAYAGLEKPPPKNEWEKLEKMFLMGNEFSRLNKNANCPHLSMLFLQRNMNLRSIHDSFFEHMPYLQVLNLSQTGIKSLPTSLFKLHKLLVLVLRDCPFLLDLPPEIGNLEHLEVLDLQGTEISKLPTETGTLSALKLLRVSFYGPIDSAEHVDLSAEFLQPETISRLIVLKELGIIVRLGDPRWDNCVEPVIEETVDMKELTNLHFYFPRDDFLDFFVRRNASWNQNCLTKFNFVVGQINNRVVCHLPVEVEFDFDQFDRCLRFLTGDIVPDAVVRVLNRAIAFYLDHHFSVGSLSEFNFKSSGEPNARPTDVLVHGFGVGLCFHNVVMLFEQKHQFGVSGLEFTYALTMCRRVGLQMIPLLILEIPLHQRKKKKGLRNRRIRSSRSNVVFFNHFRNDVVCSDPQLSDTPEGSSLVLVKSRGRERNSGAPSSVDSGEFVRHAPSAASGSDGYRLPLAVVGPQVVSRSNSESVCSPASQLERSAPSVDDTLPPPGLLKYGSFLTLTPRGPLDCKPVGLLGLDALQLLPTLPRGATTFADIKPSRPVAGLATSSAAPDHLTPRLALFPAQGFVDQAAEYLITRGVESRADDLLAAASNTQDLFSCHHKPCVGSLWKLCEVKLDNCEPCGIMVDIPEKCSFCVVLVTHALTATKPTFHREEGSSKEEGNENVDSSKVIRNSTTGLGSSSNHFSALAVDGELD</sequence>
<protein>
    <recommendedName>
        <fullName evidence="8">NB-ARC domain-containing protein</fullName>
    </recommendedName>
</protein>
<comment type="similarity">
    <text evidence="1">Belongs to the disease resistance NB-LRR family.</text>
</comment>
<evidence type="ECO:0000313" key="9">
    <source>
        <dbReference type="EMBL" id="KAK2979369.1"/>
    </source>
</evidence>
<dbReference type="FunFam" id="1.10.10.10:FF:000322">
    <property type="entry name" value="Probable disease resistance protein At1g63360"/>
    <property type="match status" value="1"/>
</dbReference>
<dbReference type="GO" id="GO:0051707">
    <property type="term" value="P:response to other organism"/>
    <property type="evidence" value="ECO:0007669"/>
    <property type="project" value="UniProtKB-ARBA"/>
</dbReference>
<feature type="compositionally biased region" description="Basic and acidic residues" evidence="7">
    <location>
        <begin position="995"/>
        <end position="1006"/>
    </location>
</feature>